<dbReference type="PANTHER" id="PTHR35046:SF18">
    <property type="entry name" value="RNA-DIRECTED DNA POLYMERASE"/>
    <property type="match status" value="1"/>
</dbReference>
<protein>
    <recommendedName>
        <fullName evidence="1">Retrotransposon gag domain-containing protein</fullName>
    </recommendedName>
</protein>
<organism evidence="2 3">
    <name type="scientific">Brassica oleracea var. oleracea</name>
    <dbReference type="NCBI Taxonomy" id="109376"/>
    <lineage>
        <taxon>Eukaryota</taxon>
        <taxon>Viridiplantae</taxon>
        <taxon>Streptophyta</taxon>
        <taxon>Embryophyta</taxon>
        <taxon>Tracheophyta</taxon>
        <taxon>Spermatophyta</taxon>
        <taxon>Magnoliopsida</taxon>
        <taxon>eudicotyledons</taxon>
        <taxon>Gunneridae</taxon>
        <taxon>Pentapetalae</taxon>
        <taxon>rosids</taxon>
        <taxon>malvids</taxon>
        <taxon>Brassicales</taxon>
        <taxon>Brassicaceae</taxon>
        <taxon>Brassiceae</taxon>
        <taxon>Brassica</taxon>
    </lineage>
</organism>
<dbReference type="STRING" id="109376.A0A0D3AG84"/>
<keyword evidence="3" id="KW-1185">Reference proteome</keyword>
<reference evidence="2" key="2">
    <citation type="submission" date="2015-06" db="UniProtKB">
        <authorList>
            <consortium name="EnsemblPlants"/>
        </authorList>
    </citation>
    <scope>IDENTIFICATION</scope>
</reference>
<dbReference type="AlphaFoldDB" id="A0A0D3AG84"/>
<sequence length="96" mass="11396">MTEELLTLKSVPDVKRVSLVAIRFKGRASAWWQQLKLQRVNSGKGPINSWEKLKKHMRQYFLPYNYARTIYTQFQNIRQGNRCVDEYASEFFTHGP</sequence>
<proteinExistence type="predicted"/>
<reference evidence="2" key="1">
    <citation type="journal article" date="2014" name="Genome Biol.">
        <title>Transcriptome and methylome profiling reveals relics of genome dominance in the mesopolyploid Brassica oleracea.</title>
        <authorList>
            <person name="Parkin I.A."/>
            <person name="Koh C."/>
            <person name="Tang H."/>
            <person name="Robinson S.J."/>
            <person name="Kagale S."/>
            <person name="Clarke W.E."/>
            <person name="Town C.D."/>
            <person name="Nixon J."/>
            <person name="Krishnakumar V."/>
            <person name="Bidwell S.L."/>
            <person name="Denoeud F."/>
            <person name="Belcram H."/>
            <person name="Links M.G."/>
            <person name="Just J."/>
            <person name="Clarke C."/>
            <person name="Bender T."/>
            <person name="Huebert T."/>
            <person name="Mason A.S."/>
            <person name="Pires J.C."/>
            <person name="Barker G."/>
            <person name="Moore J."/>
            <person name="Walley P.G."/>
            <person name="Manoli S."/>
            <person name="Batley J."/>
            <person name="Edwards D."/>
            <person name="Nelson M.N."/>
            <person name="Wang X."/>
            <person name="Paterson A.H."/>
            <person name="King G."/>
            <person name="Bancroft I."/>
            <person name="Chalhoub B."/>
            <person name="Sharpe A.G."/>
        </authorList>
    </citation>
    <scope>NUCLEOTIDE SEQUENCE [LARGE SCALE GENOMIC DNA]</scope>
    <source>
        <strain evidence="2">cv. TO1000</strain>
    </source>
</reference>
<dbReference type="eggNOG" id="KOG0017">
    <property type="taxonomic scope" value="Eukaryota"/>
</dbReference>
<dbReference type="Proteomes" id="UP000032141">
    <property type="component" value="Unassembled WGS sequence"/>
</dbReference>
<evidence type="ECO:0000313" key="3">
    <source>
        <dbReference type="Proteomes" id="UP000032141"/>
    </source>
</evidence>
<dbReference type="OMA" id="ASEFFTH"/>
<dbReference type="InterPro" id="IPR005162">
    <property type="entry name" value="Retrotrans_gag_dom"/>
</dbReference>
<name>A0A0D3AG84_BRAOL</name>
<dbReference type="Pfam" id="PF03732">
    <property type="entry name" value="Retrotrans_gag"/>
    <property type="match status" value="1"/>
</dbReference>
<dbReference type="PANTHER" id="PTHR35046">
    <property type="entry name" value="ZINC KNUCKLE (CCHC-TYPE) FAMILY PROTEIN"/>
    <property type="match status" value="1"/>
</dbReference>
<dbReference type="EnsemblPlants" id="Bo20146s010.1">
    <property type="protein sequence ID" value="Bo20146s010.1"/>
    <property type="gene ID" value="Bo20146s010"/>
</dbReference>
<dbReference type="HOGENOM" id="CLU_2362687_0_0_1"/>
<accession>A0A0D3AG84</accession>
<evidence type="ECO:0000259" key="1">
    <source>
        <dbReference type="Pfam" id="PF03732"/>
    </source>
</evidence>
<dbReference type="Gramene" id="Bo20146s010.1">
    <property type="protein sequence ID" value="Bo20146s010.1"/>
    <property type="gene ID" value="Bo20146s010"/>
</dbReference>
<evidence type="ECO:0000313" key="2">
    <source>
        <dbReference type="EnsemblPlants" id="Bo20146s010.1"/>
    </source>
</evidence>
<feature type="domain" description="Retrotransposon gag" evidence="1">
    <location>
        <begin position="19"/>
        <end position="91"/>
    </location>
</feature>